<feature type="transmembrane region" description="Helical" evidence="9">
    <location>
        <begin position="33"/>
        <end position="55"/>
    </location>
</feature>
<feature type="transmembrane region" description="Helical" evidence="9">
    <location>
        <begin position="252"/>
        <end position="274"/>
    </location>
</feature>
<dbReference type="CDD" id="cd06173">
    <property type="entry name" value="MFS_MefA_like"/>
    <property type="match status" value="1"/>
</dbReference>
<evidence type="ECO:0000256" key="6">
    <source>
        <dbReference type="ARBA" id="ARBA00023136"/>
    </source>
</evidence>
<evidence type="ECO:0000256" key="5">
    <source>
        <dbReference type="ARBA" id="ARBA00022989"/>
    </source>
</evidence>
<feature type="transmembrane region" description="Helical" evidence="9">
    <location>
        <begin position="286"/>
        <end position="306"/>
    </location>
</feature>
<dbReference type="HAMAP" id="MF_00165">
    <property type="entry name" value="Thymidylate_kinase"/>
    <property type="match status" value="1"/>
</dbReference>
<evidence type="ECO:0000256" key="9">
    <source>
        <dbReference type="SAM" id="Phobius"/>
    </source>
</evidence>
<evidence type="ECO:0000256" key="4">
    <source>
        <dbReference type="ARBA" id="ARBA00022692"/>
    </source>
</evidence>
<comment type="subcellular location">
    <subcellularLocation>
        <location evidence="1">Cell membrane</location>
        <topology evidence="1">Multi-pass membrane protein</topology>
    </subcellularLocation>
</comment>
<feature type="transmembrane region" description="Helical" evidence="9">
    <location>
        <begin position="122"/>
        <end position="140"/>
    </location>
</feature>
<evidence type="ECO:0000313" key="10">
    <source>
        <dbReference type="EMBL" id="MFC5995953.1"/>
    </source>
</evidence>
<dbReference type="PANTHER" id="PTHR23513:SF6">
    <property type="entry name" value="MAJOR FACILITATOR SUPERFAMILY ASSOCIATED DOMAIN-CONTAINING PROTEIN"/>
    <property type="match status" value="1"/>
</dbReference>
<keyword evidence="7" id="KW-0545">Nucleotide biosynthesis</keyword>
<dbReference type="InterPro" id="IPR010290">
    <property type="entry name" value="TM_effector"/>
</dbReference>
<feature type="transmembrane region" description="Helical" evidence="9">
    <location>
        <begin position="194"/>
        <end position="217"/>
    </location>
</feature>
<feature type="transmembrane region" description="Helical" evidence="9">
    <location>
        <begin position="67"/>
        <end position="87"/>
    </location>
</feature>
<proteinExistence type="inferred from homology"/>
<dbReference type="InterPro" id="IPR027417">
    <property type="entry name" value="P-loop_NTPase"/>
</dbReference>
<keyword evidence="7" id="KW-0067">ATP-binding</keyword>
<evidence type="ECO:0000256" key="7">
    <source>
        <dbReference type="HAMAP-Rule" id="MF_00165"/>
    </source>
</evidence>
<keyword evidence="5 9" id="KW-1133">Transmembrane helix</keyword>
<comment type="catalytic activity">
    <reaction evidence="7">
        <text>dTMP + ATP = dTDP + ADP</text>
        <dbReference type="Rhea" id="RHEA:13517"/>
        <dbReference type="ChEBI" id="CHEBI:30616"/>
        <dbReference type="ChEBI" id="CHEBI:58369"/>
        <dbReference type="ChEBI" id="CHEBI:63528"/>
        <dbReference type="ChEBI" id="CHEBI:456216"/>
        <dbReference type="EC" id="2.7.4.9"/>
    </reaction>
</comment>
<dbReference type="Gene3D" id="3.40.50.300">
    <property type="entry name" value="P-loop containing nucleotide triphosphate hydrolases"/>
    <property type="match status" value="1"/>
</dbReference>
<sequence length="683" mass="71747">MHPETAPPGGPALSPPTSHRVRSVLAIPAFRRLWLVTAVAATGDWLSLLALTSLATQLTTGYQAQSFALGGVVATKLLPALLLGPLAGALADRFDRRRVMVVCDVLRFGLFISIPLVGSLWWLFAATFLIEICALFWIPAKDASVPNLLRRPDQIETANQLALVMTYGVAVITASGLFTVISSAGSLINHTSPLITVYVALIINGSAYLLIAVTVWFRIKEISGRGGARHEEAPGLVQLLREGFRFVGSTPLIRGLVIGIIGAFAAGGAVIASAKLYSASLGGGDAAYSVLFVSIFVGLAVGMGSAPRLARRLPHNRLFGAAIVAAGLSLSLVALAPHLFLAIIAVALVGGFAGIAFLTGLTIIGAQVADEVRGRVVAFVQSLVRIVLLGSMSVVPLIVGLVNAHQIEVFGYPFLIDGTRTVMLAGGLVAAAVGALAYRQMDDRRTEPLLPDLLAALRRGDRRTGTGVLIAVEGATAAETTEQAGRLVATLRAQGHLVVEPDHDERDHARWAAATREANLFGARAKALAAAAVRADLVERVIRPALAVGAIVVVDRFLASPLAQFGVAADRMDAELDQGELESLAAWATGRLRPDISVLLDRAPTSEAADPRESRGVAGEEHLRVQRLLTRMAAAEPHRYVVVDADGSPEEVAERVFAGLSSVLGGPRVAEPPPVGPDTRTLS</sequence>
<dbReference type="PANTHER" id="PTHR23513">
    <property type="entry name" value="INTEGRAL MEMBRANE EFFLUX PROTEIN-RELATED"/>
    <property type="match status" value="1"/>
</dbReference>
<keyword evidence="2" id="KW-0813">Transport</keyword>
<feature type="transmembrane region" description="Helical" evidence="9">
    <location>
        <begin position="421"/>
        <end position="438"/>
    </location>
</feature>
<dbReference type="InterPro" id="IPR036259">
    <property type="entry name" value="MFS_trans_sf"/>
</dbReference>
<dbReference type="GO" id="GO:0016301">
    <property type="term" value="F:kinase activity"/>
    <property type="evidence" value="ECO:0007669"/>
    <property type="project" value="UniProtKB-KW"/>
</dbReference>
<keyword evidence="7 10" id="KW-0418">Kinase</keyword>
<feature type="transmembrane region" description="Helical" evidence="9">
    <location>
        <begin position="342"/>
        <end position="364"/>
    </location>
</feature>
<gene>
    <name evidence="7" type="primary">tmk</name>
    <name evidence="10" type="ORF">ACFQE5_17240</name>
</gene>
<dbReference type="Gene3D" id="1.20.1250.20">
    <property type="entry name" value="MFS general substrate transporter like domains"/>
    <property type="match status" value="1"/>
</dbReference>
<keyword evidence="6 9" id="KW-0472">Membrane</keyword>
<comment type="function">
    <text evidence="7">Phosphorylation of dTMP to form dTDP in both de novo and salvage pathways of dTTP synthesis.</text>
</comment>
<dbReference type="SUPFAM" id="SSF103473">
    <property type="entry name" value="MFS general substrate transporter"/>
    <property type="match status" value="1"/>
</dbReference>
<keyword evidence="7" id="KW-0808">Transferase</keyword>
<comment type="caution">
    <text evidence="7">Lacks conserved residue(s) required for the propagation of feature annotation.</text>
</comment>
<keyword evidence="11" id="KW-1185">Reference proteome</keyword>
<dbReference type="EMBL" id="JBHSQW010000035">
    <property type="protein sequence ID" value="MFC5995953.1"/>
    <property type="molecule type" value="Genomic_DNA"/>
</dbReference>
<feature type="transmembrane region" description="Helical" evidence="9">
    <location>
        <begin position="161"/>
        <end position="188"/>
    </location>
</feature>
<dbReference type="RefSeq" id="WP_379586851.1">
    <property type="nucleotide sequence ID" value="NZ_JBHSQW010000035.1"/>
</dbReference>
<dbReference type="Proteomes" id="UP001596302">
    <property type="component" value="Unassembled WGS sequence"/>
</dbReference>
<evidence type="ECO:0000256" key="2">
    <source>
        <dbReference type="ARBA" id="ARBA00022448"/>
    </source>
</evidence>
<dbReference type="Pfam" id="PF05977">
    <property type="entry name" value="MFS_3"/>
    <property type="match status" value="1"/>
</dbReference>
<keyword evidence="4 9" id="KW-0812">Transmembrane</keyword>
<evidence type="ECO:0000256" key="8">
    <source>
        <dbReference type="SAM" id="MobiDB-lite"/>
    </source>
</evidence>
<evidence type="ECO:0000313" key="11">
    <source>
        <dbReference type="Proteomes" id="UP001596302"/>
    </source>
</evidence>
<comment type="caution">
    <text evidence="10">The sequence shown here is derived from an EMBL/GenBank/DDBJ whole genome shotgun (WGS) entry which is preliminary data.</text>
</comment>
<dbReference type="SUPFAM" id="SSF52540">
    <property type="entry name" value="P-loop containing nucleoside triphosphate hydrolases"/>
    <property type="match status" value="1"/>
</dbReference>
<keyword evidence="3" id="KW-1003">Cell membrane</keyword>
<reference evidence="11" key="1">
    <citation type="journal article" date="2019" name="Int. J. Syst. Evol. Microbiol.">
        <title>The Global Catalogue of Microorganisms (GCM) 10K type strain sequencing project: providing services to taxonomists for standard genome sequencing and annotation.</title>
        <authorList>
            <consortium name="The Broad Institute Genomics Platform"/>
            <consortium name="The Broad Institute Genome Sequencing Center for Infectious Disease"/>
            <person name="Wu L."/>
            <person name="Ma J."/>
        </authorList>
    </citation>
    <scope>NUCLEOTIDE SEQUENCE [LARGE SCALE GENOMIC DNA]</scope>
    <source>
        <strain evidence="11">CCM 8391</strain>
    </source>
</reference>
<dbReference type="CDD" id="cd01672">
    <property type="entry name" value="TMPK"/>
    <property type="match status" value="1"/>
</dbReference>
<evidence type="ECO:0000256" key="1">
    <source>
        <dbReference type="ARBA" id="ARBA00004651"/>
    </source>
</evidence>
<name>A0ABW1J544_9PSEU</name>
<comment type="similarity">
    <text evidence="7">Belongs to the thymidylate kinase family.</text>
</comment>
<keyword evidence="7" id="KW-0547">Nucleotide-binding</keyword>
<dbReference type="EC" id="2.7.4.9" evidence="7"/>
<protein>
    <recommendedName>
        <fullName evidence="7">Thymidylate kinase</fullName>
        <ecNumber evidence="7">2.7.4.9</ecNumber>
    </recommendedName>
    <alternativeName>
        <fullName evidence="7">dTMP kinase</fullName>
    </alternativeName>
</protein>
<feature type="region of interest" description="Disordered" evidence="8">
    <location>
        <begin position="663"/>
        <end position="683"/>
    </location>
</feature>
<organism evidence="10 11">
    <name type="scientific">Pseudonocardia hispaniensis</name>
    <dbReference type="NCBI Taxonomy" id="904933"/>
    <lineage>
        <taxon>Bacteria</taxon>
        <taxon>Bacillati</taxon>
        <taxon>Actinomycetota</taxon>
        <taxon>Actinomycetes</taxon>
        <taxon>Pseudonocardiales</taxon>
        <taxon>Pseudonocardiaceae</taxon>
        <taxon>Pseudonocardia</taxon>
    </lineage>
</organism>
<feature type="transmembrane region" description="Helical" evidence="9">
    <location>
        <begin position="318"/>
        <end position="336"/>
    </location>
</feature>
<feature type="transmembrane region" description="Helical" evidence="9">
    <location>
        <begin position="376"/>
        <end position="401"/>
    </location>
</feature>
<accession>A0ABW1J544</accession>
<evidence type="ECO:0000256" key="3">
    <source>
        <dbReference type="ARBA" id="ARBA00022475"/>
    </source>
</evidence>
<dbReference type="InterPro" id="IPR018094">
    <property type="entry name" value="Thymidylate_kinase"/>
</dbReference>